<evidence type="ECO:0000259" key="1">
    <source>
        <dbReference type="Pfam" id="PF18765"/>
    </source>
</evidence>
<proteinExistence type="predicted"/>
<gene>
    <name evidence="2" type="ORF">A3I42_01755</name>
</gene>
<evidence type="ECO:0000313" key="2">
    <source>
        <dbReference type="EMBL" id="OGL87703.1"/>
    </source>
</evidence>
<dbReference type="EMBL" id="MGER01000063">
    <property type="protein sequence ID" value="OGL87703.1"/>
    <property type="molecule type" value="Genomic_DNA"/>
</dbReference>
<comment type="caution">
    <text evidence="2">The sequence shown here is derived from an EMBL/GenBank/DDBJ whole genome shotgun (WGS) entry which is preliminary data.</text>
</comment>
<dbReference type="Pfam" id="PF18765">
    <property type="entry name" value="Polbeta"/>
    <property type="match status" value="1"/>
</dbReference>
<sequence length="98" mass="11420">MIKDKYQRQISSFLRKRFSPDEVKALVFGSSLRKDIFHDIDIGLVGMKGNIDPLKLSYLREDFEESLIPYTVDVVDMNKADALFKDKVMKGTVLWLEY</sequence>
<feature type="domain" description="Polymerase beta nucleotidyltransferase" evidence="1">
    <location>
        <begin position="10"/>
        <end position="94"/>
    </location>
</feature>
<dbReference type="InterPro" id="IPR041633">
    <property type="entry name" value="Polbeta"/>
</dbReference>
<name>A0A1F7VBA2_9BACT</name>
<reference evidence="2 3" key="1">
    <citation type="journal article" date="2016" name="Nat. Commun.">
        <title>Thousands of microbial genomes shed light on interconnected biogeochemical processes in an aquifer system.</title>
        <authorList>
            <person name="Anantharaman K."/>
            <person name="Brown C.T."/>
            <person name="Hug L.A."/>
            <person name="Sharon I."/>
            <person name="Castelle C.J."/>
            <person name="Probst A.J."/>
            <person name="Thomas B.C."/>
            <person name="Singh A."/>
            <person name="Wilkins M.J."/>
            <person name="Karaoz U."/>
            <person name="Brodie E.L."/>
            <person name="Williams K.H."/>
            <person name="Hubbard S.S."/>
            <person name="Banfield J.F."/>
        </authorList>
    </citation>
    <scope>NUCLEOTIDE SEQUENCE [LARGE SCALE GENOMIC DNA]</scope>
</reference>
<dbReference type="InterPro" id="IPR043519">
    <property type="entry name" value="NT_sf"/>
</dbReference>
<dbReference type="AlphaFoldDB" id="A0A1F7VBA2"/>
<dbReference type="Proteomes" id="UP000178264">
    <property type="component" value="Unassembled WGS sequence"/>
</dbReference>
<protein>
    <recommendedName>
        <fullName evidence="1">Polymerase beta nucleotidyltransferase domain-containing protein</fullName>
    </recommendedName>
</protein>
<evidence type="ECO:0000313" key="3">
    <source>
        <dbReference type="Proteomes" id="UP000178264"/>
    </source>
</evidence>
<accession>A0A1F7VBA2</accession>
<dbReference type="Gene3D" id="3.30.460.10">
    <property type="entry name" value="Beta Polymerase, domain 2"/>
    <property type="match status" value="1"/>
</dbReference>
<dbReference type="SUPFAM" id="SSF81301">
    <property type="entry name" value="Nucleotidyltransferase"/>
    <property type="match status" value="1"/>
</dbReference>
<organism evidence="2 3">
    <name type="scientific">Candidatus Uhrbacteria bacterium RIFCSPLOWO2_02_FULL_49_11</name>
    <dbReference type="NCBI Taxonomy" id="1802409"/>
    <lineage>
        <taxon>Bacteria</taxon>
        <taxon>Candidatus Uhriibacteriota</taxon>
    </lineage>
</organism>